<keyword evidence="3" id="KW-1185">Reference proteome</keyword>
<evidence type="ECO:0000313" key="3">
    <source>
        <dbReference type="Proteomes" id="UP000237647"/>
    </source>
</evidence>
<proteinExistence type="predicted"/>
<protein>
    <submittedName>
        <fullName evidence="2">RES domain-containing protein</fullName>
    </submittedName>
</protein>
<organism evidence="2 3">
    <name type="scientific">Vreelandella songnenensis</name>
    <dbReference type="NCBI Taxonomy" id="1176243"/>
    <lineage>
        <taxon>Bacteria</taxon>
        <taxon>Pseudomonadati</taxon>
        <taxon>Pseudomonadota</taxon>
        <taxon>Gammaproteobacteria</taxon>
        <taxon>Oceanospirillales</taxon>
        <taxon>Halomonadaceae</taxon>
        <taxon>Vreelandella</taxon>
    </lineage>
</organism>
<comment type="caution">
    <text evidence="2">The sequence shown here is derived from an EMBL/GenBank/DDBJ whole genome shotgun (WGS) entry which is preliminary data.</text>
</comment>
<evidence type="ECO:0000259" key="1">
    <source>
        <dbReference type="Pfam" id="PF08808"/>
    </source>
</evidence>
<reference evidence="2 3" key="1">
    <citation type="submission" date="2018-03" db="EMBL/GenBank/DDBJ databases">
        <title>Genomic Encyclopedia of Type Strains, Phase III (KMG-III): the genomes of soil and plant-associated and newly described type strains.</title>
        <authorList>
            <person name="Whitman W."/>
        </authorList>
    </citation>
    <scope>NUCLEOTIDE SEQUENCE [LARGE SCALE GENOMIC DNA]</scope>
    <source>
        <strain evidence="2 3">CGMCC 1.12152</strain>
    </source>
</reference>
<feature type="domain" description="RES" evidence="1">
    <location>
        <begin position="58"/>
        <end position="226"/>
    </location>
</feature>
<dbReference type="OrthoDB" id="1425103at2"/>
<dbReference type="RefSeq" id="WP_106374898.1">
    <property type="nucleotide sequence ID" value="NZ_PVTK01000005.1"/>
</dbReference>
<dbReference type="EMBL" id="PVTK01000005">
    <property type="protein sequence ID" value="PRY64432.1"/>
    <property type="molecule type" value="Genomic_DNA"/>
</dbReference>
<evidence type="ECO:0000313" key="2">
    <source>
        <dbReference type="EMBL" id="PRY64432.1"/>
    </source>
</evidence>
<name>A0A2T0V2N3_9GAMM</name>
<gene>
    <name evidence="2" type="ORF">B0H98_10593</name>
</gene>
<accession>A0A2T0V2N3</accession>
<dbReference type="InterPro" id="IPR014914">
    <property type="entry name" value="RES_dom"/>
</dbReference>
<dbReference type="Proteomes" id="UP000237647">
    <property type="component" value="Unassembled WGS sequence"/>
</dbReference>
<dbReference type="Pfam" id="PF08808">
    <property type="entry name" value="RES"/>
    <property type="match status" value="1"/>
</dbReference>
<sequence>MYDKETNTLKLVDVDFLEKFRQELFNSSDPQFVEEKLKWFLSFYEPINTSLSYNQLHWRARKCSNKDGFSFVHELLAPPADLVRPGRMNEANDPMLYLSGAANTALSEIEAQPGDFVHMIGISELSNPSLLMVGEIVNAYHGNALFNYSITKDVKKVINDMPPRVMKSFVYMDALASEIFRDKNASISNYLYSRILYKLLKGRYPSLDGIVYPSVAHEGSANIALKPNIFFNKFSIEVCIVVKVVARYSYGFFDMDVIRKATSNDSNGLIVWSV</sequence>
<dbReference type="AlphaFoldDB" id="A0A2T0V2N3"/>